<proteinExistence type="predicted"/>
<evidence type="ECO:0000256" key="1">
    <source>
        <dbReference type="SAM" id="SignalP"/>
    </source>
</evidence>
<name>A0A0M3KC47_ANISI</name>
<dbReference type="EMBL" id="UYRR01034785">
    <property type="protein sequence ID" value="VDK62242.1"/>
    <property type="molecule type" value="Genomic_DNA"/>
</dbReference>
<dbReference type="OrthoDB" id="5796941at2759"/>
<dbReference type="AlphaFoldDB" id="A0A0M3KC47"/>
<feature type="signal peptide" evidence="1">
    <location>
        <begin position="1"/>
        <end position="16"/>
    </location>
</feature>
<feature type="chain" id="PRO_5043121414" evidence="1">
    <location>
        <begin position="17"/>
        <end position="45"/>
    </location>
</feature>
<evidence type="ECO:0000313" key="3">
    <source>
        <dbReference type="Proteomes" id="UP000267096"/>
    </source>
</evidence>
<reference evidence="2 3" key="2">
    <citation type="submission" date="2018-11" db="EMBL/GenBank/DDBJ databases">
        <authorList>
            <consortium name="Pathogen Informatics"/>
        </authorList>
    </citation>
    <scope>NUCLEOTIDE SEQUENCE [LARGE SCALE GENOMIC DNA]</scope>
</reference>
<dbReference type="Proteomes" id="UP000267096">
    <property type="component" value="Unassembled WGS sequence"/>
</dbReference>
<protein>
    <submittedName>
        <fullName evidence="4">COX6C oxidase</fullName>
    </submittedName>
</protein>
<organism evidence="4">
    <name type="scientific">Anisakis simplex</name>
    <name type="common">Herring worm</name>
    <dbReference type="NCBI Taxonomy" id="6269"/>
    <lineage>
        <taxon>Eukaryota</taxon>
        <taxon>Metazoa</taxon>
        <taxon>Ecdysozoa</taxon>
        <taxon>Nematoda</taxon>
        <taxon>Chromadorea</taxon>
        <taxon>Rhabditida</taxon>
        <taxon>Spirurina</taxon>
        <taxon>Ascaridomorpha</taxon>
        <taxon>Ascaridoidea</taxon>
        <taxon>Anisakidae</taxon>
        <taxon>Anisakis</taxon>
        <taxon>Anisakis simplex complex</taxon>
    </lineage>
</organism>
<dbReference type="WBParaSite" id="ASIM_0001854601-mRNA-1">
    <property type="protein sequence ID" value="ASIM_0001854601-mRNA-1"/>
    <property type="gene ID" value="ASIM_0001854601"/>
</dbReference>
<keyword evidence="1" id="KW-0732">Signal</keyword>
<evidence type="ECO:0000313" key="4">
    <source>
        <dbReference type="WBParaSite" id="ASIM_0001854601-mRNA-1"/>
    </source>
</evidence>
<gene>
    <name evidence="2" type="ORF">ASIM_LOCUS17945</name>
</gene>
<keyword evidence="3" id="KW-1185">Reference proteome</keyword>
<accession>A0A0M3KC47</accession>
<reference evidence="4" key="1">
    <citation type="submission" date="2017-02" db="UniProtKB">
        <authorList>
            <consortium name="WormBaseParasite"/>
        </authorList>
    </citation>
    <scope>IDENTIFICATION</scope>
</reference>
<evidence type="ECO:0000313" key="2">
    <source>
        <dbReference type="EMBL" id="VDK62242.1"/>
    </source>
</evidence>
<sequence>MKALWRTFLLFGGAWALAKVYELTVPEEYRLHYKYREKHDEHAKH</sequence>